<reference evidence="2" key="1">
    <citation type="submission" date="2019-08" db="EMBL/GenBank/DDBJ databases">
        <title>The genome of the North American firefly Photinus pyralis.</title>
        <authorList>
            <consortium name="Photinus pyralis genome working group"/>
            <person name="Fallon T.R."/>
            <person name="Sander Lower S.E."/>
            <person name="Weng J.-K."/>
        </authorList>
    </citation>
    <scope>NUCLEOTIDE SEQUENCE</scope>
    <source>
        <strain evidence="2">TRF0915ILg1</strain>
        <tissue evidence="2">Whole body</tissue>
    </source>
</reference>
<protein>
    <submittedName>
        <fullName evidence="2">Uncharacterized protein</fullName>
    </submittedName>
</protein>
<feature type="region of interest" description="Disordered" evidence="1">
    <location>
        <begin position="1"/>
        <end position="23"/>
    </location>
</feature>
<keyword evidence="3" id="KW-1185">Reference proteome</keyword>
<comment type="caution">
    <text evidence="2">The sequence shown here is derived from an EMBL/GenBank/DDBJ whole genome shotgun (WGS) entry which is preliminary data.</text>
</comment>
<gene>
    <name evidence="2" type="ORF">ILUMI_06748</name>
</gene>
<organism evidence="2 3">
    <name type="scientific">Ignelater luminosus</name>
    <name type="common">Cucubano</name>
    <name type="synonym">Pyrophorus luminosus</name>
    <dbReference type="NCBI Taxonomy" id="2038154"/>
    <lineage>
        <taxon>Eukaryota</taxon>
        <taxon>Metazoa</taxon>
        <taxon>Ecdysozoa</taxon>
        <taxon>Arthropoda</taxon>
        <taxon>Hexapoda</taxon>
        <taxon>Insecta</taxon>
        <taxon>Pterygota</taxon>
        <taxon>Neoptera</taxon>
        <taxon>Endopterygota</taxon>
        <taxon>Coleoptera</taxon>
        <taxon>Polyphaga</taxon>
        <taxon>Elateriformia</taxon>
        <taxon>Elateroidea</taxon>
        <taxon>Elateridae</taxon>
        <taxon>Agrypninae</taxon>
        <taxon>Pyrophorini</taxon>
        <taxon>Ignelater</taxon>
    </lineage>
</organism>
<dbReference type="OrthoDB" id="6764890at2759"/>
<accession>A0A8K0D556</accession>
<proteinExistence type="predicted"/>
<sequence>MNPYDSSSESEDEGGRRPPHLKPRVNFAQITDPQQCLEKFRMCVEAIEYVLQVIGRDLQHNTEKNRALTPQQQLLKALHWLGNGAQYHGVADMHGLHKSKSSVRKLLLSSFRRKSAGQPVKHLPLFLSNLWLF</sequence>
<name>A0A8K0D556_IGNLU</name>
<dbReference type="AlphaFoldDB" id="A0A8K0D556"/>
<dbReference type="Proteomes" id="UP000801492">
    <property type="component" value="Unassembled WGS sequence"/>
</dbReference>
<evidence type="ECO:0000256" key="1">
    <source>
        <dbReference type="SAM" id="MobiDB-lite"/>
    </source>
</evidence>
<evidence type="ECO:0000313" key="2">
    <source>
        <dbReference type="EMBL" id="KAF2899424.1"/>
    </source>
</evidence>
<dbReference type="EMBL" id="VTPC01002809">
    <property type="protein sequence ID" value="KAF2899424.1"/>
    <property type="molecule type" value="Genomic_DNA"/>
</dbReference>
<evidence type="ECO:0000313" key="3">
    <source>
        <dbReference type="Proteomes" id="UP000801492"/>
    </source>
</evidence>